<dbReference type="SUPFAM" id="SSF53597">
    <property type="entry name" value="Dihydrofolate reductase-like"/>
    <property type="match status" value="1"/>
</dbReference>
<dbReference type="EC" id="1.5.1.3" evidence="3 7"/>
<evidence type="ECO:0000256" key="8">
    <source>
        <dbReference type="RuleBase" id="RU004474"/>
    </source>
</evidence>
<dbReference type="PROSITE" id="PS51330">
    <property type="entry name" value="DHFR_2"/>
    <property type="match status" value="1"/>
</dbReference>
<feature type="domain" description="DHFR" evidence="9">
    <location>
        <begin position="2"/>
        <end position="161"/>
    </location>
</feature>
<organism evidence="10 11">
    <name type="scientific">Gordonia phosphorivorans</name>
    <dbReference type="NCBI Taxonomy" id="1056982"/>
    <lineage>
        <taxon>Bacteria</taxon>
        <taxon>Bacillati</taxon>
        <taxon>Actinomycetota</taxon>
        <taxon>Actinomycetes</taxon>
        <taxon>Mycobacteriales</taxon>
        <taxon>Gordoniaceae</taxon>
        <taxon>Gordonia</taxon>
    </lineage>
</organism>
<evidence type="ECO:0000256" key="7">
    <source>
        <dbReference type="PIRNR" id="PIRNR000194"/>
    </source>
</evidence>
<dbReference type="Proteomes" id="UP001589783">
    <property type="component" value="Unassembled WGS sequence"/>
</dbReference>
<dbReference type="PANTHER" id="PTHR48069">
    <property type="entry name" value="DIHYDROFOLATE REDUCTASE"/>
    <property type="match status" value="1"/>
</dbReference>
<dbReference type="EMBL" id="JBHLWV010000020">
    <property type="protein sequence ID" value="MFC0315221.1"/>
    <property type="molecule type" value="Genomic_DNA"/>
</dbReference>
<evidence type="ECO:0000256" key="3">
    <source>
        <dbReference type="ARBA" id="ARBA00012856"/>
    </source>
</evidence>
<keyword evidence="6 7" id="KW-0560">Oxidoreductase</keyword>
<reference evidence="10 11" key="1">
    <citation type="submission" date="2024-09" db="EMBL/GenBank/DDBJ databases">
        <authorList>
            <person name="Sun Q."/>
            <person name="Mori K."/>
        </authorList>
    </citation>
    <scope>NUCLEOTIDE SEQUENCE [LARGE SCALE GENOMIC DNA]</scope>
    <source>
        <strain evidence="10 11">CCM 7957</strain>
    </source>
</reference>
<dbReference type="InterPro" id="IPR001796">
    <property type="entry name" value="DHFR_dom"/>
</dbReference>
<dbReference type="InterPro" id="IPR012259">
    <property type="entry name" value="DHFR"/>
</dbReference>
<dbReference type="PROSITE" id="PS00075">
    <property type="entry name" value="DHFR_1"/>
    <property type="match status" value="1"/>
</dbReference>
<comment type="function">
    <text evidence="7">Key enzyme in folate metabolism. Catalyzes an essential reaction for de novo glycine and purine synthesis, and for DNA precursor synthesis.</text>
</comment>
<dbReference type="PANTHER" id="PTHR48069:SF3">
    <property type="entry name" value="DIHYDROFOLATE REDUCTASE"/>
    <property type="match status" value="1"/>
</dbReference>
<gene>
    <name evidence="10" type="ORF">ACFFJD_10200</name>
</gene>
<dbReference type="PIRSF" id="PIRSF000194">
    <property type="entry name" value="DHFR"/>
    <property type="match status" value="1"/>
</dbReference>
<evidence type="ECO:0000256" key="4">
    <source>
        <dbReference type="ARBA" id="ARBA00022563"/>
    </source>
</evidence>
<comment type="similarity">
    <text evidence="2 7 8">Belongs to the dihydrofolate reductase family.</text>
</comment>
<evidence type="ECO:0000256" key="2">
    <source>
        <dbReference type="ARBA" id="ARBA00009539"/>
    </source>
</evidence>
<dbReference type="InterPro" id="IPR024072">
    <property type="entry name" value="DHFR-like_dom_sf"/>
</dbReference>
<dbReference type="PRINTS" id="PR00070">
    <property type="entry name" value="DHFR"/>
</dbReference>
<protein>
    <recommendedName>
        <fullName evidence="3 7">Dihydrofolate reductase</fullName>
        <ecNumber evidence="3 7">1.5.1.3</ecNumber>
    </recommendedName>
</protein>
<accession>A0ABV6H8Z3</accession>
<evidence type="ECO:0000256" key="5">
    <source>
        <dbReference type="ARBA" id="ARBA00022857"/>
    </source>
</evidence>
<sequence length="170" mass="18501">MDIALVWAQDRVGAIGRRGGIPWSVPEDMAHFKEATGTGAVIMGRKTWESLPERFRPLPGRRNIVLTRSSDYAADGAEVLRDLRAALDLVGGVASVIGGGEIYSAAMEHATRLRVTEIGVLVDGADAFAPAVDLATWEQATATDWQRSRTGTLYRFVDYRRIAYPSAGPR</sequence>
<name>A0ABV6H8Z3_9ACTN</name>
<dbReference type="CDD" id="cd00209">
    <property type="entry name" value="DHFR"/>
    <property type="match status" value="1"/>
</dbReference>
<comment type="catalytic activity">
    <reaction evidence="7">
        <text>(6S)-5,6,7,8-tetrahydrofolate + NADP(+) = 7,8-dihydrofolate + NADPH + H(+)</text>
        <dbReference type="Rhea" id="RHEA:15009"/>
        <dbReference type="ChEBI" id="CHEBI:15378"/>
        <dbReference type="ChEBI" id="CHEBI:57451"/>
        <dbReference type="ChEBI" id="CHEBI:57453"/>
        <dbReference type="ChEBI" id="CHEBI:57783"/>
        <dbReference type="ChEBI" id="CHEBI:58349"/>
        <dbReference type="EC" id="1.5.1.3"/>
    </reaction>
</comment>
<comment type="pathway">
    <text evidence="1 7">Cofactor biosynthesis; tetrahydrofolate biosynthesis; 5,6,7,8-tetrahydrofolate from 7,8-dihydrofolate: step 1/1.</text>
</comment>
<dbReference type="Pfam" id="PF00186">
    <property type="entry name" value="DHFR_1"/>
    <property type="match status" value="1"/>
</dbReference>
<evidence type="ECO:0000313" key="10">
    <source>
        <dbReference type="EMBL" id="MFC0315221.1"/>
    </source>
</evidence>
<evidence type="ECO:0000256" key="1">
    <source>
        <dbReference type="ARBA" id="ARBA00004903"/>
    </source>
</evidence>
<evidence type="ECO:0000256" key="6">
    <source>
        <dbReference type="ARBA" id="ARBA00023002"/>
    </source>
</evidence>
<keyword evidence="11" id="KW-1185">Reference proteome</keyword>
<dbReference type="GO" id="GO:0004146">
    <property type="term" value="F:dihydrofolate reductase activity"/>
    <property type="evidence" value="ECO:0007669"/>
    <property type="project" value="UniProtKB-EC"/>
</dbReference>
<dbReference type="InterPro" id="IPR017925">
    <property type="entry name" value="DHFR_CS"/>
</dbReference>
<comment type="caution">
    <text evidence="10">The sequence shown here is derived from an EMBL/GenBank/DDBJ whole genome shotgun (WGS) entry which is preliminary data.</text>
</comment>
<keyword evidence="4 7" id="KW-0554">One-carbon metabolism</keyword>
<proteinExistence type="inferred from homology"/>
<keyword evidence="5 7" id="KW-0521">NADP</keyword>
<dbReference type="RefSeq" id="WP_382363729.1">
    <property type="nucleotide sequence ID" value="NZ_JBHLWV010000020.1"/>
</dbReference>
<evidence type="ECO:0000313" key="11">
    <source>
        <dbReference type="Proteomes" id="UP001589783"/>
    </source>
</evidence>
<dbReference type="Gene3D" id="3.40.430.10">
    <property type="entry name" value="Dihydrofolate Reductase, subunit A"/>
    <property type="match status" value="1"/>
</dbReference>
<evidence type="ECO:0000259" key="9">
    <source>
        <dbReference type="PROSITE" id="PS51330"/>
    </source>
</evidence>